<dbReference type="VEuPathDB" id="FungiDB:ATCC64974_99560"/>
<dbReference type="VEuPathDB" id="FungiDB:An08g08900"/>
<feature type="compositionally biased region" description="Low complexity" evidence="1">
    <location>
        <begin position="148"/>
        <end position="160"/>
    </location>
</feature>
<comment type="caution">
    <text evidence="2">The sequence shown here is derived from an EMBL/GenBank/DDBJ whole genome shotgun (WGS) entry which is preliminary data.</text>
</comment>
<dbReference type="Proteomes" id="UP000197666">
    <property type="component" value="Unassembled WGS sequence"/>
</dbReference>
<sequence>MEDTLAPFTPTDAERQQPLAQEYIKSAGHISDLQYYYHHDEPSSSKKRHGRSGSEWDVNEANAVRAIPLLDLPPTRIVPARFFPGDDQPDFAKLRRFIQAASIDDLKAYNDDHFEGNPYDLLFEELAELVTTYTSESSINRVHRRRISGSSHSSDLSTSSNEGKSESLSASALRLFARRTLSNMKADKLLLIPGRKGPNICKTRDAGGVRRRSGDREKFIPTVFAQEVSEMIGSTIAQRAGLLFIKHSDQEAFVVSVHGTLFYISAAYFSPEYIGYIETAEPAEIAVGDNLLWIRRSIHFDLKRPEDRGQALKFFWALVKYIASGEARSNMVAAAIDAARDIPVE</sequence>
<proteinExistence type="predicted"/>
<protein>
    <submittedName>
        <fullName evidence="2">Glutamate decarboxylase</fullName>
    </submittedName>
</protein>
<dbReference type="VEuPathDB" id="FungiDB:M747DRAFT_354470"/>
<gene>
    <name evidence="2" type="ORF">CAN33_0044180</name>
</gene>
<evidence type="ECO:0000313" key="3">
    <source>
        <dbReference type="Proteomes" id="UP000197666"/>
    </source>
</evidence>
<dbReference type="VEuPathDB" id="FungiDB:ASPNIDRAFT2_38024"/>
<feature type="region of interest" description="Disordered" evidence="1">
    <location>
        <begin position="144"/>
        <end position="164"/>
    </location>
</feature>
<evidence type="ECO:0000313" key="2">
    <source>
        <dbReference type="EMBL" id="TPR02413.1"/>
    </source>
</evidence>
<dbReference type="EMBL" id="NKJJ02000001">
    <property type="protein sequence ID" value="TPR02413.1"/>
    <property type="molecule type" value="Genomic_DNA"/>
</dbReference>
<evidence type="ECO:0000256" key="1">
    <source>
        <dbReference type="SAM" id="MobiDB-lite"/>
    </source>
</evidence>
<dbReference type="AlphaFoldDB" id="A0A505HRR6"/>
<accession>A0A505HRR6</accession>
<reference evidence="3" key="1">
    <citation type="submission" date="2018-10" db="EMBL/GenBank/DDBJ databases">
        <title>FDA dAtabase for Regulatory Grade micrObial Sequences (FDA-ARGOS): Supporting development and validation of Infectious Disease Dx tests.</title>
        <authorList>
            <person name="Kerrigan L."/>
            <person name="Tallon L."/>
            <person name="Sadzewicz L."/>
            <person name="Sengamalay N."/>
            <person name="Ott S."/>
            <person name="Godinez A."/>
            <person name="Nagaraj S."/>
            <person name="Vavikolanu K."/>
            <person name="Nadendla S."/>
            <person name="George J."/>
            <person name="Sichtig H."/>
        </authorList>
    </citation>
    <scope>NUCLEOTIDE SEQUENCE [LARGE SCALE GENOMIC DNA]</scope>
    <source>
        <strain evidence="3">FDAARGOS_311</strain>
    </source>
</reference>
<name>A0A505HRR6_ASPNG</name>
<organism evidence="2 3">
    <name type="scientific">Aspergillus niger</name>
    <dbReference type="NCBI Taxonomy" id="5061"/>
    <lineage>
        <taxon>Eukaryota</taxon>
        <taxon>Fungi</taxon>
        <taxon>Dikarya</taxon>
        <taxon>Ascomycota</taxon>
        <taxon>Pezizomycotina</taxon>
        <taxon>Eurotiomycetes</taxon>
        <taxon>Eurotiomycetidae</taxon>
        <taxon>Eurotiales</taxon>
        <taxon>Aspergillaceae</taxon>
        <taxon>Aspergillus</taxon>
        <taxon>Aspergillus subgen. Circumdati</taxon>
    </lineage>
</organism>